<accession>A0A916QGH1</accession>
<dbReference type="EMBL" id="BMAQ01000009">
    <property type="protein sequence ID" value="GFR37992.1"/>
    <property type="molecule type" value="Genomic_DNA"/>
</dbReference>
<feature type="transmembrane region" description="Helical" evidence="1">
    <location>
        <begin position="12"/>
        <end position="34"/>
    </location>
</feature>
<evidence type="ECO:0000313" key="2">
    <source>
        <dbReference type="EMBL" id="GFR37992.1"/>
    </source>
</evidence>
<sequence length="237" mass="27577">MSKARRLAAIEFRFFWLDYVFSALFFILYSLYIALMITEAYEGDKFAMGFLDFVILMFAQILGLGLTRNNFKNPFRHDPHTQKVRMMKRLPVRSRDIAAARLIPVIVLTIVNGAGLILPAYGVLRYREVEIGFPEIMTLLYFVILIGVSMGYLYAYLEIGYTSKVYFLLSTVAIGLLCLLLIVCWVNDAFLIYWLLQQAREGIHPVMYVWPLVLAGLMIYGCFHMVVRRLDRRDYYN</sequence>
<evidence type="ECO:0000313" key="3">
    <source>
        <dbReference type="Proteomes" id="UP000654993"/>
    </source>
</evidence>
<keyword evidence="1" id="KW-0472">Membrane</keyword>
<reference evidence="2" key="1">
    <citation type="submission" date="2020-08" db="EMBL/GenBank/DDBJ databases">
        <authorList>
            <person name="Uke A."/>
            <person name="Chhe C."/>
            <person name="Baramee S."/>
            <person name="Kosugi A."/>
        </authorList>
    </citation>
    <scope>NUCLEOTIDE SEQUENCE</scope>
    <source>
        <strain evidence="2">DA-C8</strain>
    </source>
</reference>
<feature type="transmembrane region" description="Helical" evidence="1">
    <location>
        <begin position="167"/>
        <end position="196"/>
    </location>
</feature>
<reference evidence="2" key="2">
    <citation type="journal article" date="2021" name="Data Brief">
        <title>Draft genome sequence data of the facultative, thermophilic, xylanolytic bacterium Paenibacillus sp. strain DA-C8.</title>
        <authorList>
            <person name="Chhe C."/>
            <person name="Uke A."/>
            <person name="Baramee S."/>
            <person name="Ungkulpasvich U."/>
            <person name="Tachaapaikoon C."/>
            <person name="Pason P."/>
            <person name="Waeonukul R."/>
            <person name="Ratanakhanokchai K."/>
            <person name="Kosugi A."/>
        </authorList>
    </citation>
    <scope>NUCLEOTIDE SEQUENCE</scope>
    <source>
        <strain evidence="2">DA-C8</strain>
    </source>
</reference>
<protein>
    <submittedName>
        <fullName evidence="2">Uncharacterized protein</fullName>
    </submittedName>
</protein>
<organism evidence="2 3">
    <name type="scientific">Insulibacter thermoxylanivorax</name>
    <dbReference type="NCBI Taxonomy" id="2749268"/>
    <lineage>
        <taxon>Bacteria</taxon>
        <taxon>Bacillati</taxon>
        <taxon>Bacillota</taxon>
        <taxon>Bacilli</taxon>
        <taxon>Bacillales</taxon>
        <taxon>Paenibacillaceae</taxon>
        <taxon>Insulibacter</taxon>
    </lineage>
</organism>
<evidence type="ECO:0000256" key="1">
    <source>
        <dbReference type="SAM" id="Phobius"/>
    </source>
</evidence>
<feature type="transmembrane region" description="Helical" evidence="1">
    <location>
        <begin position="208"/>
        <end position="227"/>
    </location>
</feature>
<keyword evidence="3" id="KW-1185">Reference proteome</keyword>
<keyword evidence="1" id="KW-1133">Transmembrane helix</keyword>
<feature type="transmembrane region" description="Helical" evidence="1">
    <location>
        <begin position="46"/>
        <end position="66"/>
    </location>
</feature>
<feature type="transmembrane region" description="Helical" evidence="1">
    <location>
        <begin position="136"/>
        <end position="155"/>
    </location>
</feature>
<name>A0A916QGH1_9BACL</name>
<dbReference type="RefSeq" id="WP_200966253.1">
    <property type="nucleotide sequence ID" value="NZ_BMAQ01000009.1"/>
</dbReference>
<comment type="caution">
    <text evidence="2">The sequence shown here is derived from an EMBL/GenBank/DDBJ whole genome shotgun (WGS) entry which is preliminary data.</text>
</comment>
<proteinExistence type="predicted"/>
<gene>
    <name evidence="2" type="ORF">PRECH8_12880</name>
</gene>
<dbReference type="Proteomes" id="UP000654993">
    <property type="component" value="Unassembled WGS sequence"/>
</dbReference>
<dbReference type="AlphaFoldDB" id="A0A916QGH1"/>
<feature type="transmembrane region" description="Helical" evidence="1">
    <location>
        <begin position="98"/>
        <end position="124"/>
    </location>
</feature>
<keyword evidence="1" id="KW-0812">Transmembrane</keyword>